<dbReference type="Pfam" id="PF13715">
    <property type="entry name" value="CarbopepD_reg_2"/>
    <property type="match status" value="1"/>
</dbReference>
<evidence type="ECO:0000256" key="1">
    <source>
        <dbReference type="SAM" id="SignalP"/>
    </source>
</evidence>
<proteinExistence type="predicted"/>
<keyword evidence="1" id="KW-0732">Signal</keyword>
<dbReference type="InterPro" id="IPR008969">
    <property type="entry name" value="CarboxyPept-like_regulatory"/>
</dbReference>
<dbReference type="Proteomes" id="UP001336835">
    <property type="component" value="Unassembled WGS sequence"/>
</dbReference>
<comment type="caution">
    <text evidence="2">The sequence shown here is derived from an EMBL/GenBank/DDBJ whole genome shotgun (WGS) entry which is preliminary data.</text>
</comment>
<feature type="signal peptide" evidence="1">
    <location>
        <begin position="1"/>
        <end position="19"/>
    </location>
</feature>
<feature type="chain" id="PRO_5047063093" evidence="1">
    <location>
        <begin position="20"/>
        <end position="446"/>
    </location>
</feature>
<reference evidence="2 3" key="1">
    <citation type="submission" date="2024-01" db="EMBL/GenBank/DDBJ databases">
        <title>Pedobacter sp. nov., isolated from fresh soil.</title>
        <authorList>
            <person name="Le N.T.T."/>
        </authorList>
    </citation>
    <scope>NUCLEOTIDE SEQUENCE [LARGE SCALE GENOMIC DNA]</scope>
    <source>
        <strain evidence="2 3">KR3-3</strain>
    </source>
</reference>
<name>A0ABU7I482_9SPHI</name>
<dbReference type="Gene3D" id="2.60.40.1120">
    <property type="entry name" value="Carboxypeptidase-like, regulatory domain"/>
    <property type="match status" value="1"/>
</dbReference>
<organism evidence="2 3">
    <name type="scientific">Pedobacter albus</name>
    <dbReference type="NCBI Taxonomy" id="3113905"/>
    <lineage>
        <taxon>Bacteria</taxon>
        <taxon>Pseudomonadati</taxon>
        <taxon>Bacteroidota</taxon>
        <taxon>Sphingobacteriia</taxon>
        <taxon>Sphingobacteriales</taxon>
        <taxon>Sphingobacteriaceae</taxon>
        <taxon>Pedobacter</taxon>
    </lineage>
</organism>
<dbReference type="EMBL" id="JAZDQT010000001">
    <property type="protein sequence ID" value="MEE1944209.1"/>
    <property type="molecule type" value="Genomic_DNA"/>
</dbReference>
<keyword evidence="3" id="KW-1185">Reference proteome</keyword>
<sequence length="446" mass="51165">MKRSFLILFFLAVSNLALAQFTITGKVLNAADNKPLENATVFLNKTNYGAKTDQQGNFTISNVPPGHYELVVSMMSFKVYNVALAVKADTKVPTVIMEEKSTSLNEVKITVAKKVESKYMEMFKRELLGTSKFGRQCHILNPKVIQLNFDPKENKLTAYTSDFMVIENKALGYRLKYLLEDFERNEKTELISYVGYVLFETMEGNEQQRQEWNENRLEAYTGSLQHFLRSVLGNNINKEGESGFVVATDTRSPNMSRLADTLIKEKIRLYSGKYSKIDKDSLFFWTSMFQQPRYIEVVDTTKLIAKEIAQLTDQNGLYALRINNDINYIKKWIYIKVPGKKGSISFTCDTCEFKNSLYVTYIKNIPARLGNGYKMPSPRFKESFTPSPELDKMASLISIYDGHVLFDWNGVVVNPMSLKVERYWATQRLGDLLPIDYMPTTESYAK</sequence>
<dbReference type="RefSeq" id="WP_330106584.1">
    <property type="nucleotide sequence ID" value="NZ_JAZDQT010000001.1"/>
</dbReference>
<protein>
    <submittedName>
        <fullName evidence="2">Carboxypeptidase-like regulatory domain-containing protein</fullName>
    </submittedName>
</protein>
<dbReference type="SUPFAM" id="SSF49464">
    <property type="entry name" value="Carboxypeptidase regulatory domain-like"/>
    <property type="match status" value="1"/>
</dbReference>
<evidence type="ECO:0000313" key="3">
    <source>
        <dbReference type="Proteomes" id="UP001336835"/>
    </source>
</evidence>
<accession>A0ABU7I482</accession>
<evidence type="ECO:0000313" key="2">
    <source>
        <dbReference type="EMBL" id="MEE1944209.1"/>
    </source>
</evidence>
<gene>
    <name evidence="2" type="ORF">VRU48_03750</name>
</gene>